<gene>
    <name evidence="1" type="ORF">L6164_027018</name>
</gene>
<name>A0ACB9LST8_BAUVA</name>
<evidence type="ECO:0000313" key="2">
    <source>
        <dbReference type="Proteomes" id="UP000828941"/>
    </source>
</evidence>
<evidence type="ECO:0000313" key="1">
    <source>
        <dbReference type="EMBL" id="KAI4314078.1"/>
    </source>
</evidence>
<organism evidence="1 2">
    <name type="scientific">Bauhinia variegata</name>
    <name type="common">Purple orchid tree</name>
    <name type="synonym">Phanera variegata</name>
    <dbReference type="NCBI Taxonomy" id="167791"/>
    <lineage>
        <taxon>Eukaryota</taxon>
        <taxon>Viridiplantae</taxon>
        <taxon>Streptophyta</taxon>
        <taxon>Embryophyta</taxon>
        <taxon>Tracheophyta</taxon>
        <taxon>Spermatophyta</taxon>
        <taxon>Magnoliopsida</taxon>
        <taxon>eudicotyledons</taxon>
        <taxon>Gunneridae</taxon>
        <taxon>Pentapetalae</taxon>
        <taxon>rosids</taxon>
        <taxon>fabids</taxon>
        <taxon>Fabales</taxon>
        <taxon>Fabaceae</taxon>
        <taxon>Cercidoideae</taxon>
        <taxon>Cercideae</taxon>
        <taxon>Bauhiniinae</taxon>
        <taxon>Bauhinia</taxon>
    </lineage>
</organism>
<accession>A0ACB9LST8</accession>
<proteinExistence type="predicted"/>
<keyword evidence="2" id="KW-1185">Reference proteome</keyword>
<comment type="caution">
    <text evidence="1">The sequence shown here is derived from an EMBL/GenBank/DDBJ whole genome shotgun (WGS) entry which is preliminary data.</text>
</comment>
<sequence>MVSLRLTTVMILILLMEMGLNTIIKAANTNGMSNFAYIVYSCALAFCVLLPSTFIYHRKKAPPPITVSIIFRILLQAVLSYAIQIFMYTGIGYSSPTIASALVDLVPAFTFILAIISRMENLNSKLQSCLAKVIGTVVSILGALIMTLYKGMPITIGSLPNKTLGGFSLSQNSDWLLGGFLCAASAFCISLLLIVQTWILKDYPAKLMVTTICCGFVLILSALVGLIAEQNPTAWVLRPDVELVAILYSGIFVGTMRSVVYAWACRKKGPVYVSMFSPLGMVIAIGMGIIFLGDTLYLGSTIGAAIVAIGFYAVLWGQAQEEKMVHEKNGTCNPVSSCSTTPLLQDKRMDV</sequence>
<reference evidence="1 2" key="1">
    <citation type="journal article" date="2022" name="DNA Res.">
        <title>Chromosomal-level genome assembly of the orchid tree Bauhinia variegata (Leguminosae; Cercidoideae) supports the allotetraploid origin hypothesis of Bauhinia.</title>
        <authorList>
            <person name="Zhong Y."/>
            <person name="Chen Y."/>
            <person name="Zheng D."/>
            <person name="Pang J."/>
            <person name="Liu Y."/>
            <person name="Luo S."/>
            <person name="Meng S."/>
            <person name="Qian L."/>
            <person name="Wei D."/>
            <person name="Dai S."/>
            <person name="Zhou R."/>
        </authorList>
    </citation>
    <scope>NUCLEOTIDE SEQUENCE [LARGE SCALE GENOMIC DNA]</scope>
    <source>
        <strain evidence="1">BV-YZ2020</strain>
    </source>
</reference>
<dbReference type="Proteomes" id="UP000828941">
    <property type="component" value="Chromosome 11"/>
</dbReference>
<dbReference type="EMBL" id="CM039436">
    <property type="protein sequence ID" value="KAI4314078.1"/>
    <property type="molecule type" value="Genomic_DNA"/>
</dbReference>
<protein>
    <submittedName>
        <fullName evidence="1">Uncharacterized protein</fullName>
    </submittedName>
</protein>